<dbReference type="STRING" id="1388766.A0A017S0L3"/>
<dbReference type="RefSeq" id="XP_040633849.1">
    <property type="nucleotide sequence ID" value="XM_040779508.1"/>
</dbReference>
<name>A0A017S0L3_ASPRC</name>
<dbReference type="HOGENOM" id="CLU_1906325_0_0_1"/>
<sequence>MLDGLTEHEFWDIFHRELRYPLQIVPHETWLETMRRSIQKKGNAHPLWPVTPLFDSMHGSLGQGPMLGASEMISPSQKMHVKATIRRNVQFLVDAGYVANQTGQKMKYVAEKAFQRTENVWNDVKRLTVNGVS</sequence>
<proteinExistence type="predicted"/>
<organism evidence="1 2">
    <name type="scientific">Aspergillus ruber (strain CBS 135680)</name>
    <dbReference type="NCBI Taxonomy" id="1388766"/>
    <lineage>
        <taxon>Eukaryota</taxon>
        <taxon>Fungi</taxon>
        <taxon>Dikarya</taxon>
        <taxon>Ascomycota</taxon>
        <taxon>Pezizomycotina</taxon>
        <taxon>Eurotiomycetes</taxon>
        <taxon>Eurotiomycetidae</taxon>
        <taxon>Eurotiales</taxon>
        <taxon>Aspergillaceae</taxon>
        <taxon>Aspergillus</taxon>
        <taxon>Aspergillus subgen. Aspergillus</taxon>
    </lineage>
</organism>
<keyword evidence="2" id="KW-1185">Reference proteome</keyword>
<dbReference type="AlphaFoldDB" id="A0A017S0L3"/>
<evidence type="ECO:0000313" key="1">
    <source>
        <dbReference type="EMBL" id="EYE90159.1"/>
    </source>
</evidence>
<protein>
    <submittedName>
        <fullName evidence="1">Uncharacterized protein</fullName>
    </submittedName>
</protein>
<dbReference type="OrthoDB" id="416786at2759"/>
<accession>A0A017S0L3</accession>
<dbReference type="GeneID" id="63694632"/>
<dbReference type="Proteomes" id="UP000019804">
    <property type="component" value="Unassembled WGS sequence"/>
</dbReference>
<reference evidence="2" key="1">
    <citation type="journal article" date="2014" name="Nat. Commun.">
        <title>Genomic adaptations of the halophilic Dead Sea filamentous fungus Eurotium rubrum.</title>
        <authorList>
            <person name="Kis-Papo T."/>
            <person name="Weig A.R."/>
            <person name="Riley R."/>
            <person name="Persoh D."/>
            <person name="Salamov A."/>
            <person name="Sun H."/>
            <person name="Lipzen A."/>
            <person name="Wasser S.P."/>
            <person name="Rambold G."/>
            <person name="Grigoriev I.V."/>
            <person name="Nevo E."/>
        </authorList>
    </citation>
    <scope>NUCLEOTIDE SEQUENCE [LARGE SCALE GENOMIC DNA]</scope>
    <source>
        <strain evidence="2">CBS 135680</strain>
    </source>
</reference>
<evidence type="ECO:0000313" key="2">
    <source>
        <dbReference type="Proteomes" id="UP000019804"/>
    </source>
</evidence>
<dbReference type="EMBL" id="KK088468">
    <property type="protein sequence ID" value="EYE90159.1"/>
    <property type="molecule type" value="Genomic_DNA"/>
</dbReference>
<gene>
    <name evidence="1" type="ORF">EURHEDRAFT_382218</name>
</gene>